<feature type="binding site" evidence="5 7">
    <location>
        <position position="81"/>
    </location>
    <ligand>
        <name>FMN</name>
        <dbReference type="ChEBI" id="CHEBI:58210"/>
    </ligand>
</feature>
<feature type="binding site" evidence="5 6">
    <location>
        <position position="65"/>
    </location>
    <ligand>
        <name>substrate</name>
    </ligand>
</feature>
<comment type="pathway">
    <text evidence="5">Cofactor metabolism; pyridoxal 5'-phosphate salvage; pyridoxal 5'-phosphate from pyridoxamine 5'-phosphate: step 1/1.</text>
</comment>
<evidence type="ECO:0000256" key="5">
    <source>
        <dbReference type="HAMAP-Rule" id="MF_01629"/>
    </source>
</evidence>
<dbReference type="Pfam" id="PF01243">
    <property type="entry name" value="PNPOx_N"/>
    <property type="match status" value="1"/>
</dbReference>
<dbReference type="EC" id="1.4.3.5" evidence="5"/>
<dbReference type="InterPro" id="IPR019576">
    <property type="entry name" value="Pyridoxamine_oxidase_dimer_C"/>
</dbReference>
<dbReference type="RefSeq" id="WP_303490731.1">
    <property type="nucleotide sequence ID" value="NZ_JAUOPB010000001.1"/>
</dbReference>
<dbReference type="GO" id="GO:0008615">
    <property type="term" value="P:pyridoxine biosynthetic process"/>
    <property type="evidence" value="ECO:0007669"/>
    <property type="project" value="UniProtKB-UniRule"/>
</dbReference>
<evidence type="ECO:0000256" key="7">
    <source>
        <dbReference type="PIRSR" id="PIRSR000190-2"/>
    </source>
</evidence>
<comment type="function">
    <text evidence="5">Catalyzes the oxidation of either pyridoxine 5'-phosphate (PNP) or pyridoxamine 5'-phosphate (PMP) into pyridoxal 5'-phosphate (PLP).</text>
</comment>
<feature type="binding site" evidence="5 6">
    <location>
        <position position="126"/>
    </location>
    <ligand>
        <name>substrate</name>
    </ligand>
</feature>
<evidence type="ECO:0000256" key="2">
    <source>
        <dbReference type="ARBA" id="ARBA00022630"/>
    </source>
</evidence>
<evidence type="ECO:0000259" key="9">
    <source>
        <dbReference type="Pfam" id="PF10590"/>
    </source>
</evidence>
<dbReference type="GO" id="GO:0010181">
    <property type="term" value="F:FMN binding"/>
    <property type="evidence" value="ECO:0007669"/>
    <property type="project" value="UniProtKB-UniRule"/>
</dbReference>
<evidence type="ECO:0000259" key="8">
    <source>
        <dbReference type="Pfam" id="PF01243"/>
    </source>
</evidence>
<dbReference type="InterPro" id="IPR019740">
    <property type="entry name" value="Pyridox_Oxase_CS"/>
</dbReference>
<reference evidence="10" key="1">
    <citation type="submission" date="2023-07" db="EMBL/GenBank/DDBJ databases">
        <title>Genome content predicts the carbon catabolic preferences of heterotrophic bacteria.</title>
        <authorList>
            <person name="Gralka M."/>
        </authorList>
    </citation>
    <scope>NUCLEOTIDE SEQUENCE</scope>
    <source>
        <strain evidence="10">I3M17_2</strain>
    </source>
</reference>
<organism evidence="10 11">
    <name type="scientific">Saccharophagus degradans</name>
    <dbReference type="NCBI Taxonomy" id="86304"/>
    <lineage>
        <taxon>Bacteria</taxon>
        <taxon>Pseudomonadati</taxon>
        <taxon>Pseudomonadota</taxon>
        <taxon>Gammaproteobacteria</taxon>
        <taxon>Cellvibrionales</taxon>
        <taxon>Cellvibrionaceae</taxon>
        <taxon>Saccharophagus</taxon>
    </lineage>
</organism>
<dbReference type="NCBIfam" id="NF004231">
    <property type="entry name" value="PRK05679.1"/>
    <property type="match status" value="1"/>
</dbReference>
<evidence type="ECO:0000256" key="6">
    <source>
        <dbReference type="PIRSR" id="PIRSR000190-1"/>
    </source>
</evidence>
<dbReference type="Pfam" id="PF10590">
    <property type="entry name" value="PNP_phzG_C"/>
    <property type="match status" value="1"/>
</dbReference>
<evidence type="ECO:0000313" key="11">
    <source>
        <dbReference type="Proteomes" id="UP001169760"/>
    </source>
</evidence>
<evidence type="ECO:0000313" key="10">
    <source>
        <dbReference type="EMBL" id="MDO6420931.1"/>
    </source>
</evidence>
<protein>
    <recommendedName>
        <fullName evidence="5">Pyridoxine/pyridoxamine 5'-phosphate oxidase</fullName>
        <ecNumber evidence="5">1.4.3.5</ecNumber>
    </recommendedName>
    <alternativeName>
        <fullName evidence="5">PNP/PMP oxidase</fullName>
        <shortName evidence="5">PNPOx</shortName>
    </alternativeName>
    <alternativeName>
        <fullName evidence="5">Pyridoxal 5'-phosphate synthase</fullName>
    </alternativeName>
</protein>
<name>A0AAW7X2T6_9GAMM</name>
<dbReference type="HAMAP" id="MF_01629">
    <property type="entry name" value="PdxH"/>
    <property type="match status" value="1"/>
</dbReference>
<comment type="similarity">
    <text evidence="1 5">Belongs to the pyridoxamine 5'-phosphate oxidase family.</text>
</comment>
<feature type="binding site" evidence="5 6">
    <location>
        <begin position="190"/>
        <end position="192"/>
    </location>
    <ligand>
        <name>substrate</name>
    </ligand>
</feature>
<comment type="subunit">
    <text evidence="5">Homodimer.</text>
</comment>
<feature type="binding site" evidence="6">
    <location>
        <begin position="7"/>
        <end position="10"/>
    </location>
    <ligand>
        <name>substrate</name>
    </ligand>
</feature>
<proteinExistence type="inferred from homology"/>
<gene>
    <name evidence="5 10" type="primary">pdxH</name>
    <name evidence="10" type="ORF">Q4521_00445</name>
</gene>
<feature type="binding site" evidence="5 7">
    <location>
        <begin position="139"/>
        <end position="140"/>
    </location>
    <ligand>
        <name>FMN</name>
        <dbReference type="ChEBI" id="CHEBI:58210"/>
    </ligand>
</feature>
<feature type="binding site" evidence="5 7">
    <location>
        <position position="184"/>
    </location>
    <ligand>
        <name>FMN</name>
        <dbReference type="ChEBI" id="CHEBI:58210"/>
    </ligand>
</feature>
<comment type="pathway">
    <text evidence="5">Cofactor metabolism; pyridoxal 5'-phosphate salvage; pyridoxal 5'-phosphate from pyridoxine 5'-phosphate: step 1/1.</text>
</comment>
<sequence>MSLEDIRRDYLLGGLDLDQLDASPIAQFETWMAQAIESQIPDPTAMVLATANKDGFPSQRIVLLKKLDEQGFVFFTNYGSRKAQEIAEQSRVSLHFPWHMMERQVSVSGVASKISHAETLKYFVSRPKDSQIAAWASAQSKPISSRQLLLQQFNAIKTKFANGEVPLPDFWGGYRVVPQRMEFWQGGGARLHDRFLYEREGDSWAINRLAP</sequence>
<keyword evidence="2 5" id="KW-0285">Flavoprotein</keyword>
<evidence type="ECO:0000256" key="3">
    <source>
        <dbReference type="ARBA" id="ARBA00022643"/>
    </source>
</evidence>
<dbReference type="Proteomes" id="UP001169760">
    <property type="component" value="Unassembled WGS sequence"/>
</dbReference>
<feature type="binding site" evidence="5 7">
    <location>
        <position position="104"/>
    </location>
    <ligand>
        <name>FMN</name>
        <dbReference type="ChEBI" id="CHEBI:58210"/>
    </ligand>
</feature>
<dbReference type="PANTHER" id="PTHR10851">
    <property type="entry name" value="PYRIDOXINE-5-PHOSPHATE OXIDASE"/>
    <property type="match status" value="1"/>
</dbReference>
<dbReference type="InterPro" id="IPR000659">
    <property type="entry name" value="Pyridox_Oxase"/>
</dbReference>
<keyword evidence="4 5" id="KW-0560">Oxidoreductase</keyword>
<keyword evidence="5" id="KW-0664">Pyridoxine biosynthesis</keyword>
<evidence type="ECO:0000256" key="4">
    <source>
        <dbReference type="ARBA" id="ARBA00023002"/>
    </source>
</evidence>
<dbReference type="SUPFAM" id="SSF50475">
    <property type="entry name" value="FMN-binding split barrel"/>
    <property type="match status" value="1"/>
</dbReference>
<keyword evidence="3 5" id="KW-0288">FMN</keyword>
<dbReference type="InterPro" id="IPR012349">
    <property type="entry name" value="Split_barrel_FMN-bd"/>
</dbReference>
<dbReference type="InterPro" id="IPR011576">
    <property type="entry name" value="Pyridox_Oxase_N"/>
</dbReference>
<comment type="cofactor">
    <cofactor evidence="5 7">
        <name>FMN</name>
        <dbReference type="ChEBI" id="CHEBI:58210"/>
    </cofactor>
    <text evidence="5 7">Binds 1 FMN per subunit.</text>
</comment>
<accession>A0AAW7X2T6</accession>
<dbReference type="NCBIfam" id="TIGR00558">
    <property type="entry name" value="pdxH"/>
    <property type="match status" value="1"/>
</dbReference>
<dbReference type="GO" id="GO:0004733">
    <property type="term" value="F:pyridoxamine phosphate oxidase activity"/>
    <property type="evidence" value="ECO:0007669"/>
    <property type="project" value="UniProtKB-UniRule"/>
</dbReference>
<dbReference type="Gene3D" id="2.30.110.10">
    <property type="entry name" value="Electron Transport, Fmn-binding Protein, Chain A"/>
    <property type="match status" value="1"/>
</dbReference>
<feature type="binding site" evidence="5 6">
    <location>
        <position position="122"/>
    </location>
    <ligand>
        <name>substrate</name>
    </ligand>
</feature>
<comment type="catalytic activity">
    <reaction evidence="5">
        <text>pyridoxamine 5'-phosphate + O2 + H2O = pyridoxal 5'-phosphate + H2O2 + NH4(+)</text>
        <dbReference type="Rhea" id="RHEA:15817"/>
        <dbReference type="ChEBI" id="CHEBI:15377"/>
        <dbReference type="ChEBI" id="CHEBI:15379"/>
        <dbReference type="ChEBI" id="CHEBI:16240"/>
        <dbReference type="ChEBI" id="CHEBI:28938"/>
        <dbReference type="ChEBI" id="CHEBI:58451"/>
        <dbReference type="ChEBI" id="CHEBI:597326"/>
        <dbReference type="EC" id="1.4.3.5"/>
    </reaction>
</comment>
<comment type="catalytic activity">
    <reaction evidence="5">
        <text>pyridoxine 5'-phosphate + O2 = pyridoxal 5'-phosphate + H2O2</text>
        <dbReference type="Rhea" id="RHEA:15149"/>
        <dbReference type="ChEBI" id="CHEBI:15379"/>
        <dbReference type="ChEBI" id="CHEBI:16240"/>
        <dbReference type="ChEBI" id="CHEBI:58589"/>
        <dbReference type="ChEBI" id="CHEBI:597326"/>
        <dbReference type="EC" id="1.4.3.5"/>
    </reaction>
</comment>
<dbReference type="AlphaFoldDB" id="A0AAW7X2T6"/>
<feature type="binding site" evidence="5 7">
    <location>
        <begin position="75"/>
        <end position="76"/>
    </location>
    <ligand>
        <name>FMN</name>
        <dbReference type="ChEBI" id="CHEBI:58210"/>
    </ligand>
</feature>
<feature type="binding site" evidence="5 7">
    <location>
        <position position="82"/>
    </location>
    <ligand>
        <name>FMN</name>
        <dbReference type="ChEBI" id="CHEBI:58210"/>
    </ligand>
</feature>
<dbReference type="PIRSF" id="PIRSF000190">
    <property type="entry name" value="Pyd_amn-ph_oxd"/>
    <property type="match status" value="1"/>
</dbReference>
<evidence type="ECO:0000256" key="1">
    <source>
        <dbReference type="ARBA" id="ARBA00007301"/>
    </source>
</evidence>
<feature type="binding site" evidence="5 6">
    <location>
        <position position="130"/>
    </location>
    <ligand>
        <name>substrate</name>
    </ligand>
</feature>
<feature type="binding site" evidence="5 7">
    <location>
        <position position="194"/>
    </location>
    <ligand>
        <name>FMN</name>
        <dbReference type="ChEBI" id="CHEBI:58210"/>
    </ligand>
</feature>
<feature type="binding site" evidence="5 7">
    <location>
        <begin position="60"/>
        <end position="65"/>
    </location>
    <ligand>
        <name>FMN</name>
        <dbReference type="ChEBI" id="CHEBI:58210"/>
    </ligand>
</feature>
<dbReference type="PROSITE" id="PS01064">
    <property type="entry name" value="PYRIDOX_OXIDASE"/>
    <property type="match status" value="1"/>
</dbReference>
<comment type="caution">
    <text evidence="10">The sequence shown here is derived from an EMBL/GenBank/DDBJ whole genome shotgun (WGS) entry which is preliminary data.</text>
</comment>
<dbReference type="PANTHER" id="PTHR10851:SF0">
    <property type="entry name" value="PYRIDOXINE-5'-PHOSPHATE OXIDASE"/>
    <property type="match status" value="1"/>
</dbReference>
<dbReference type="EMBL" id="JAUOPB010000001">
    <property type="protein sequence ID" value="MDO6420931.1"/>
    <property type="molecule type" value="Genomic_DNA"/>
</dbReference>
<feature type="domain" description="Pyridoxine 5'-phosphate oxidase dimerisation C-terminal" evidence="9">
    <location>
        <begin position="171"/>
        <end position="211"/>
    </location>
</feature>
<feature type="domain" description="Pyridoxamine 5'-phosphate oxidase N-terminal" evidence="8">
    <location>
        <begin position="33"/>
        <end position="158"/>
    </location>
</feature>